<keyword evidence="1 4" id="KW-0963">Cytoplasm</keyword>
<dbReference type="OrthoDB" id="9790282at2"/>
<comment type="subcellular location">
    <subcellularLocation>
        <location evidence="4">Cytoplasm</location>
    </subcellularLocation>
</comment>
<comment type="catalytic activity">
    <reaction evidence="4">
        <text>L-phenylalanyl-tRNA(Phe) + an N-terminal L-alpha-aminoacyl-[protein] = an N-terminal L-phenylalanyl-L-alpha-aminoacyl-[protein] + tRNA(Phe)</text>
        <dbReference type="Rhea" id="RHEA:43632"/>
        <dbReference type="Rhea" id="RHEA-COMP:9668"/>
        <dbReference type="Rhea" id="RHEA-COMP:9699"/>
        <dbReference type="Rhea" id="RHEA-COMP:10636"/>
        <dbReference type="Rhea" id="RHEA-COMP:10637"/>
        <dbReference type="ChEBI" id="CHEBI:78442"/>
        <dbReference type="ChEBI" id="CHEBI:78531"/>
        <dbReference type="ChEBI" id="CHEBI:78597"/>
        <dbReference type="ChEBI" id="CHEBI:83561"/>
        <dbReference type="EC" id="2.3.2.6"/>
    </reaction>
</comment>
<reference evidence="6" key="1">
    <citation type="submission" date="2016-09" db="EMBL/GenBank/DDBJ databases">
        <authorList>
            <person name="Varghese N."/>
            <person name="Submissions S."/>
        </authorList>
    </citation>
    <scope>NUCLEOTIDE SEQUENCE [LARGE SCALE GENOMIC DNA]</scope>
    <source>
        <strain evidence="6">ANC 4422</strain>
    </source>
</reference>
<keyword evidence="3 4" id="KW-0012">Acyltransferase</keyword>
<evidence type="ECO:0000256" key="3">
    <source>
        <dbReference type="ARBA" id="ARBA00023315"/>
    </source>
</evidence>
<evidence type="ECO:0000256" key="2">
    <source>
        <dbReference type="ARBA" id="ARBA00022679"/>
    </source>
</evidence>
<evidence type="ECO:0000313" key="6">
    <source>
        <dbReference type="Proteomes" id="UP000242501"/>
    </source>
</evidence>
<dbReference type="EC" id="2.3.2.6" evidence="4"/>
<dbReference type="PANTHER" id="PTHR30098">
    <property type="entry name" value="LEUCYL/PHENYLALANYL-TRNA--PROTEIN TRANSFERASE"/>
    <property type="match status" value="1"/>
</dbReference>
<dbReference type="InterPro" id="IPR042203">
    <property type="entry name" value="Leu/Phe-tRNA_Trfase_C"/>
</dbReference>
<dbReference type="AlphaFoldDB" id="A0A1G6HC98"/>
<dbReference type="Proteomes" id="UP000242501">
    <property type="component" value="Unassembled WGS sequence"/>
</dbReference>
<dbReference type="NCBIfam" id="TIGR00667">
    <property type="entry name" value="aat"/>
    <property type="match status" value="1"/>
</dbReference>
<dbReference type="Pfam" id="PF03588">
    <property type="entry name" value="Leu_Phe_trans"/>
    <property type="match status" value="1"/>
</dbReference>
<dbReference type="InterPro" id="IPR042221">
    <property type="entry name" value="Leu/Phe-tRNA_Trfase_N"/>
</dbReference>
<dbReference type="EMBL" id="FMYL01000005">
    <property type="protein sequence ID" value="SDB91902.1"/>
    <property type="molecule type" value="Genomic_DNA"/>
</dbReference>
<dbReference type="Gene3D" id="3.40.630.70">
    <property type="entry name" value="Leucyl/phenylalanyl-tRNA-protein transferase, C-terminal domain"/>
    <property type="match status" value="1"/>
</dbReference>
<comment type="function">
    <text evidence="4">Functions in the N-end rule pathway of protein degradation where it conjugates Leu, Phe and, less efficiently, Met from aminoacyl-tRNAs to the N-termini of proteins containing an N-terminal arginine or lysine.</text>
</comment>
<dbReference type="InterPro" id="IPR016181">
    <property type="entry name" value="Acyl_CoA_acyltransferase"/>
</dbReference>
<keyword evidence="6" id="KW-1185">Reference proteome</keyword>
<dbReference type="GO" id="GO:0005737">
    <property type="term" value="C:cytoplasm"/>
    <property type="evidence" value="ECO:0007669"/>
    <property type="project" value="UniProtKB-SubCell"/>
</dbReference>
<proteinExistence type="inferred from homology"/>
<dbReference type="STRING" id="1219383.SAMN05421733_1054"/>
<gene>
    <name evidence="4" type="primary">aat</name>
    <name evidence="5" type="ORF">SAMN05421733_1054</name>
</gene>
<dbReference type="SUPFAM" id="SSF55729">
    <property type="entry name" value="Acyl-CoA N-acyltransferases (Nat)"/>
    <property type="match status" value="1"/>
</dbReference>
<dbReference type="Gene3D" id="3.30.70.3550">
    <property type="entry name" value="Leucyl/phenylalanyl-tRNA-protein transferase, N-terminal domain"/>
    <property type="match status" value="1"/>
</dbReference>
<organism evidence="5 6">
    <name type="scientific">Acinetobacter boissieri</name>
    <dbReference type="NCBI Taxonomy" id="1219383"/>
    <lineage>
        <taxon>Bacteria</taxon>
        <taxon>Pseudomonadati</taxon>
        <taxon>Pseudomonadota</taxon>
        <taxon>Gammaproteobacteria</taxon>
        <taxon>Moraxellales</taxon>
        <taxon>Moraxellaceae</taxon>
        <taxon>Acinetobacter</taxon>
    </lineage>
</organism>
<dbReference type="GO" id="GO:0008914">
    <property type="term" value="F:leucyl-tRNA--protein transferase activity"/>
    <property type="evidence" value="ECO:0007669"/>
    <property type="project" value="UniProtKB-UniRule"/>
</dbReference>
<comment type="catalytic activity">
    <reaction evidence="4">
        <text>N-terminal L-lysyl-[protein] + L-leucyl-tRNA(Leu) = N-terminal L-leucyl-L-lysyl-[protein] + tRNA(Leu) + H(+)</text>
        <dbReference type="Rhea" id="RHEA:12340"/>
        <dbReference type="Rhea" id="RHEA-COMP:9613"/>
        <dbReference type="Rhea" id="RHEA-COMP:9622"/>
        <dbReference type="Rhea" id="RHEA-COMP:12670"/>
        <dbReference type="Rhea" id="RHEA-COMP:12671"/>
        <dbReference type="ChEBI" id="CHEBI:15378"/>
        <dbReference type="ChEBI" id="CHEBI:65249"/>
        <dbReference type="ChEBI" id="CHEBI:78442"/>
        <dbReference type="ChEBI" id="CHEBI:78494"/>
        <dbReference type="ChEBI" id="CHEBI:133043"/>
        <dbReference type="EC" id="2.3.2.6"/>
    </reaction>
</comment>
<sequence length="245" mass="28322">MQNTIAPSQYGFPDPISTDPDGQGLICIGADLHISTLFEAYQNGLFPWFNEDDPICWWCPEPRCIIEPTYYKPSKSLLRNMKKYNYHITVNHAFEQVIRQCSMPRSYSQETWISEDIIQGYTDLFHAGFGYSIEVWQEQELIGGLYGVNIGQGCFGESMFSTKTDVSKMAFYVLMLIGQQENLEWIDCQLENDHLMRLGATTISREQYLKSLKYVTKQPQIDWQKYQDSVFSIGSIAKNKQLLIE</sequence>
<comment type="catalytic activity">
    <reaction evidence="4">
        <text>N-terminal L-arginyl-[protein] + L-leucyl-tRNA(Leu) = N-terminal L-leucyl-L-arginyl-[protein] + tRNA(Leu) + H(+)</text>
        <dbReference type="Rhea" id="RHEA:50416"/>
        <dbReference type="Rhea" id="RHEA-COMP:9613"/>
        <dbReference type="Rhea" id="RHEA-COMP:9622"/>
        <dbReference type="Rhea" id="RHEA-COMP:12672"/>
        <dbReference type="Rhea" id="RHEA-COMP:12673"/>
        <dbReference type="ChEBI" id="CHEBI:15378"/>
        <dbReference type="ChEBI" id="CHEBI:64719"/>
        <dbReference type="ChEBI" id="CHEBI:78442"/>
        <dbReference type="ChEBI" id="CHEBI:78494"/>
        <dbReference type="ChEBI" id="CHEBI:133044"/>
        <dbReference type="EC" id="2.3.2.6"/>
    </reaction>
</comment>
<dbReference type="RefSeq" id="WP_092747703.1">
    <property type="nucleotide sequence ID" value="NZ_FMYL01000005.1"/>
</dbReference>
<dbReference type="PANTHER" id="PTHR30098:SF2">
    <property type="entry name" value="LEUCYL_PHENYLALANYL-TRNA--PROTEIN TRANSFERASE"/>
    <property type="match status" value="1"/>
</dbReference>
<evidence type="ECO:0000256" key="4">
    <source>
        <dbReference type="HAMAP-Rule" id="MF_00688"/>
    </source>
</evidence>
<evidence type="ECO:0000313" key="5">
    <source>
        <dbReference type="EMBL" id="SDB91902.1"/>
    </source>
</evidence>
<comment type="similarity">
    <text evidence="4">Belongs to the L/F-transferase family.</text>
</comment>
<dbReference type="HAMAP" id="MF_00688">
    <property type="entry name" value="Leu_Phe_trans"/>
    <property type="match status" value="1"/>
</dbReference>
<evidence type="ECO:0000256" key="1">
    <source>
        <dbReference type="ARBA" id="ARBA00022490"/>
    </source>
</evidence>
<accession>A0A1G6HC98</accession>
<dbReference type="GO" id="GO:0030163">
    <property type="term" value="P:protein catabolic process"/>
    <property type="evidence" value="ECO:0007669"/>
    <property type="project" value="UniProtKB-UniRule"/>
</dbReference>
<keyword evidence="2 4" id="KW-0808">Transferase</keyword>
<dbReference type="InterPro" id="IPR004616">
    <property type="entry name" value="Leu/Phe-tRNA_Trfase"/>
</dbReference>
<name>A0A1G6HC98_9GAMM</name>
<protein>
    <recommendedName>
        <fullName evidence="4">Leucyl/phenylalanyl-tRNA--protein transferase</fullName>
        <ecNumber evidence="4">2.3.2.6</ecNumber>
    </recommendedName>
    <alternativeName>
        <fullName evidence="4">L/F-transferase</fullName>
    </alternativeName>
    <alternativeName>
        <fullName evidence="4">Leucyltransferase</fullName>
    </alternativeName>
    <alternativeName>
        <fullName evidence="4">Phenyalanyltransferase</fullName>
    </alternativeName>
</protein>